<dbReference type="EMBL" id="JABCYN010000036">
    <property type="protein sequence ID" value="KAF6008472.1"/>
    <property type="molecule type" value="Genomic_DNA"/>
</dbReference>
<dbReference type="Proteomes" id="UP000478008">
    <property type="component" value="Unassembled WGS sequence"/>
</dbReference>
<dbReference type="InterPro" id="IPR001878">
    <property type="entry name" value="Znf_CCHC"/>
</dbReference>
<proteinExistence type="predicted"/>
<keyword evidence="1" id="KW-0863">Zinc-finger</keyword>
<keyword evidence="1" id="KW-0862">Zinc</keyword>
<dbReference type="GO" id="GO:0003676">
    <property type="term" value="F:nucleic acid binding"/>
    <property type="evidence" value="ECO:0007669"/>
    <property type="project" value="InterPro"/>
</dbReference>
<keyword evidence="6" id="KW-1185">Reference proteome</keyword>
<keyword evidence="1" id="KW-0479">Metal-binding</keyword>
<organism evidence="5 6">
    <name type="scientific">Dekkera bruxellensis</name>
    <name type="common">Brettanomyces custersii</name>
    <dbReference type="NCBI Taxonomy" id="5007"/>
    <lineage>
        <taxon>Eukaryota</taxon>
        <taxon>Fungi</taxon>
        <taxon>Dikarya</taxon>
        <taxon>Ascomycota</taxon>
        <taxon>Saccharomycotina</taxon>
        <taxon>Pichiomycetes</taxon>
        <taxon>Pichiales</taxon>
        <taxon>Pichiaceae</taxon>
        <taxon>Brettanomyces</taxon>
    </lineage>
</organism>
<protein>
    <submittedName>
        <fullName evidence="5">DEBR0S1_16864g1_1</fullName>
    </submittedName>
</protein>
<dbReference type="SMART" id="SM00343">
    <property type="entry name" value="ZnF_C2HC"/>
    <property type="match status" value="1"/>
</dbReference>
<feature type="domain" description="CCHC-type" evidence="3">
    <location>
        <begin position="289"/>
        <end position="305"/>
    </location>
</feature>
<evidence type="ECO:0000313" key="4">
    <source>
        <dbReference type="EMBL" id="KAF6008472.1"/>
    </source>
</evidence>
<dbReference type="PROSITE" id="PS50158">
    <property type="entry name" value="ZF_CCHC"/>
    <property type="match status" value="1"/>
</dbReference>
<gene>
    <name evidence="5" type="ORF">DEBR0S1_16864G</name>
    <name evidence="4" type="ORF">HII12_004222</name>
</gene>
<dbReference type="InterPro" id="IPR036875">
    <property type="entry name" value="Znf_CCHC_sf"/>
</dbReference>
<dbReference type="Gene3D" id="4.10.60.10">
    <property type="entry name" value="Zinc finger, CCHC-type"/>
    <property type="match status" value="1"/>
</dbReference>
<evidence type="ECO:0000313" key="6">
    <source>
        <dbReference type="Proteomes" id="UP000478008"/>
    </source>
</evidence>
<dbReference type="EMBL" id="CABFWN010000001">
    <property type="protein sequence ID" value="VUG16441.1"/>
    <property type="molecule type" value="Genomic_DNA"/>
</dbReference>
<sequence length="329" mass="37655">MPSSTGDETSARNAHSDVEVVSISEKEPRDYAKILGRIEASLTGKGINNLFVTGSKRAKTANSIMFLSSVKNWIIGVLRKDSYDTIDFVDIRMMLDLDVTLGRRSECGLFWGIIDTALREKFSPDLVPQLNEADGLDLLTLLNQMYNSIVESPLVVQYWENDLAKCDRTPGASVTLVETYREACNGYFYNSTFSLCWMMYRGHKELFPKVLDAYEYGTQRRTKPWYENLGLMMLTWEKLLRSNASADESVNRLSFRSNRKRERSDDQRNKVAGGDNLKKKRKKNLQKLKCFGCKQRGHLKRNCPNKQGGQEKGNRGKTKEMCPHEVILY</sequence>
<dbReference type="SUPFAM" id="SSF57756">
    <property type="entry name" value="Retrovirus zinc finger-like domains"/>
    <property type="match status" value="1"/>
</dbReference>
<dbReference type="AlphaFoldDB" id="A0A7D9GXF7"/>
<reference evidence="4 7" key="2">
    <citation type="journal article" date="2020" name="Appl. Microbiol. Biotechnol.">
        <title>Targeted gene deletion in Brettanomyces bruxellensis with an expression-free CRISPR-Cas9 system.</title>
        <authorList>
            <person name="Varela C."/>
            <person name="Bartel C."/>
            <person name="Onetto C."/>
            <person name="Borneman A."/>
        </authorList>
    </citation>
    <scope>NUCLEOTIDE SEQUENCE [LARGE SCALE GENOMIC DNA]</scope>
    <source>
        <strain evidence="4 7">AWRI1613</strain>
    </source>
</reference>
<name>A0A7D9GXF7_DEKBR</name>
<evidence type="ECO:0000313" key="7">
    <source>
        <dbReference type="Proteomes" id="UP000568158"/>
    </source>
</evidence>
<evidence type="ECO:0000313" key="5">
    <source>
        <dbReference type="EMBL" id="VUG16441.1"/>
    </source>
</evidence>
<dbReference type="Proteomes" id="UP000568158">
    <property type="component" value="Unassembled WGS sequence"/>
</dbReference>
<reference evidence="5 6" key="1">
    <citation type="submission" date="2019-07" db="EMBL/GenBank/DDBJ databases">
        <authorList>
            <person name="Friedrich A."/>
            <person name="Schacherer J."/>
        </authorList>
    </citation>
    <scope>NUCLEOTIDE SEQUENCE [LARGE SCALE GENOMIC DNA]</scope>
</reference>
<dbReference type="GO" id="GO:0008270">
    <property type="term" value="F:zinc ion binding"/>
    <property type="evidence" value="ECO:0007669"/>
    <property type="project" value="UniProtKB-KW"/>
</dbReference>
<evidence type="ECO:0000259" key="3">
    <source>
        <dbReference type="PROSITE" id="PS50158"/>
    </source>
</evidence>
<feature type="region of interest" description="Disordered" evidence="2">
    <location>
        <begin position="251"/>
        <end position="278"/>
    </location>
</feature>
<accession>A0A7D9GXF7</accession>
<evidence type="ECO:0000256" key="1">
    <source>
        <dbReference type="PROSITE-ProRule" id="PRU00047"/>
    </source>
</evidence>
<evidence type="ECO:0000256" key="2">
    <source>
        <dbReference type="SAM" id="MobiDB-lite"/>
    </source>
</evidence>